<feature type="compositionally biased region" description="Basic and acidic residues" evidence="1">
    <location>
        <begin position="56"/>
        <end position="68"/>
    </location>
</feature>
<dbReference type="VEuPathDB" id="VectorBase:GAUT009063"/>
<evidence type="ECO:0000313" key="2">
    <source>
        <dbReference type="EnsemblMetazoa" id="GAUT009063-PA"/>
    </source>
</evidence>
<organism evidence="2 3">
    <name type="scientific">Glossina austeni</name>
    <name type="common">Savannah tsetse fly</name>
    <dbReference type="NCBI Taxonomy" id="7395"/>
    <lineage>
        <taxon>Eukaryota</taxon>
        <taxon>Metazoa</taxon>
        <taxon>Ecdysozoa</taxon>
        <taxon>Arthropoda</taxon>
        <taxon>Hexapoda</taxon>
        <taxon>Insecta</taxon>
        <taxon>Pterygota</taxon>
        <taxon>Neoptera</taxon>
        <taxon>Endopterygota</taxon>
        <taxon>Diptera</taxon>
        <taxon>Brachycera</taxon>
        <taxon>Muscomorpha</taxon>
        <taxon>Hippoboscoidea</taxon>
        <taxon>Glossinidae</taxon>
        <taxon>Glossina</taxon>
    </lineage>
</organism>
<feature type="region of interest" description="Disordered" evidence="1">
    <location>
        <begin position="56"/>
        <end position="77"/>
    </location>
</feature>
<evidence type="ECO:0000256" key="1">
    <source>
        <dbReference type="SAM" id="MobiDB-lite"/>
    </source>
</evidence>
<dbReference type="EnsemblMetazoa" id="GAUT009063-RA">
    <property type="protein sequence ID" value="GAUT009063-PA"/>
    <property type="gene ID" value="GAUT009063"/>
</dbReference>
<sequence>MLEFSLRSTTNSICYVRSNIVTINIIYPHFPQQGGVGVCSPITENIKNLAKFTDRPERKTIEDGKEQSDSMSAAHHPDYPMEKIFHQREKELISPSLPLGSSLPGKPMLYPGSVYRFDMIEKFERWLKRSEMN</sequence>
<name>A0A1A9UM74_GLOAU</name>
<protein>
    <submittedName>
        <fullName evidence="2">Uncharacterized protein</fullName>
    </submittedName>
</protein>
<accession>A0A1A9UM74</accession>
<proteinExistence type="predicted"/>
<evidence type="ECO:0000313" key="3">
    <source>
        <dbReference type="Proteomes" id="UP000078200"/>
    </source>
</evidence>
<keyword evidence="3" id="KW-1185">Reference proteome</keyword>
<dbReference type="Proteomes" id="UP000078200">
    <property type="component" value="Unassembled WGS sequence"/>
</dbReference>
<reference evidence="2" key="1">
    <citation type="submission" date="2020-05" db="UniProtKB">
        <authorList>
            <consortium name="EnsemblMetazoa"/>
        </authorList>
    </citation>
    <scope>IDENTIFICATION</scope>
    <source>
        <strain evidence="2">TTRI</strain>
    </source>
</reference>
<dbReference type="AlphaFoldDB" id="A0A1A9UM74"/>